<feature type="chain" id="PRO_5025345808" description="Defensin-like protein" evidence="1">
    <location>
        <begin position="27"/>
        <end position="87"/>
    </location>
</feature>
<reference evidence="2 3" key="1">
    <citation type="submission" date="2020-01" db="EMBL/GenBank/DDBJ databases">
        <title>Genome sequence of Arachis hypogaea, cultivar Shitouqi.</title>
        <authorList>
            <person name="Zhuang W."/>
            <person name="Chen H."/>
            <person name="Varshney R."/>
            <person name="Wang D."/>
            <person name="Ming R."/>
        </authorList>
    </citation>
    <scope>NUCLEOTIDE SEQUENCE [LARGE SCALE GENOMIC DNA]</scope>
    <source>
        <tissue evidence="2">Young leaf</tissue>
    </source>
</reference>
<dbReference type="EMBL" id="CP031001">
    <property type="protein sequence ID" value="QHN75809.1"/>
    <property type="molecule type" value="Genomic_DNA"/>
</dbReference>
<evidence type="ECO:0000313" key="3">
    <source>
        <dbReference type="Proteomes" id="UP000464620"/>
    </source>
</evidence>
<keyword evidence="1" id="KW-0732">Signal</keyword>
<dbReference type="Proteomes" id="UP000464620">
    <property type="component" value="Chromosome B09"/>
</dbReference>
<evidence type="ECO:0000313" key="2">
    <source>
        <dbReference type="EMBL" id="QHN75809.1"/>
    </source>
</evidence>
<dbReference type="AlphaFoldDB" id="A0A6B9V3H0"/>
<feature type="signal peptide" evidence="1">
    <location>
        <begin position="1"/>
        <end position="26"/>
    </location>
</feature>
<gene>
    <name evidence="2" type="ORF">DS421_19g638500</name>
</gene>
<proteinExistence type="predicted"/>
<dbReference type="Gramene" id="arahy.Tifrunner.gnm2.ann2.Ah19g043300.1">
    <property type="protein sequence ID" value="arahy.Tifrunner.gnm2.ann2.Ah19g043300.1-CDS"/>
    <property type="gene ID" value="arahy.Tifrunner.gnm2.ann2.Ah19g043300"/>
</dbReference>
<evidence type="ECO:0008006" key="4">
    <source>
        <dbReference type="Google" id="ProtNLM"/>
    </source>
</evidence>
<protein>
    <recommendedName>
        <fullName evidence="4">Defensin-like protein</fullName>
    </recommendedName>
</protein>
<name>A0A6B9V3H0_ARAHY</name>
<accession>A0A6B9V3H0</accession>
<evidence type="ECO:0000256" key="1">
    <source>
        <dbReference type="SAM" id="SignalP"/>
    </source>
</evidence>
<organism evidence="2 3">
    <name type="scientific">Arachis hypogaea</name>
    <name type="common">Peanut</name>
    <dbReference type="NCBI Taxonomy" id="3818"/>
    <lineage>
        <taxon>Eukaryota</taxon>
        <taxon>Viridiplantae</taxon>
        <taxon>Streptophyta</taxon>
        <taxon>Embryophyta</taxon>
        <taxon>Tracheophyta</taxon>
        <taxon>Spermatophyta</taxon>
        <taxon>Magnoliopsida</taxon>
        <taxon>eudicotyledons</taxon>
        <taxon>Gunneridae</taxon>
        <taxon>Pentapetalae</taxon>
        <taxon>rosids</taxon>
        <taxon>fabids</taxon>
        <taxon>Fabales</taxon>
        <taxon>Fabaceae</taxon>
        <taxon>Papilionoideae</taxon>
        <taxon>50 kb inversion clade</taxon>
        <taxon>dalbergioids sensu lato</taxon>
        <taxon>Dalbergieae</taxon>
        <taxon>Pterocarpus clade</taxon>
        <taxon>Arachis</taxon>
    </lineage>
</organism>
<sequence length="87" mass="9848">MAKLSLGNILVLVLLVSVVWMKSIVADDDEEEVLSLCVIDWDDEDCNKGMFENCLKECGEKYGSMAYDAHCEEERSRCACMFECPDI</sequence>